<dbReference type="RefSeq" id="WP_041518014.1">
    <property type="nucleotide sequence ID" value="NZ_JPRK01000009.1"/>
</dbReference>
<dbReference type="OrthoDB" id="1179771at2"/>
<name>A0A0D0ELB7_9FLAO</name>
<evidence type="ECO:0000313" key="4">
    <source>
        <dbReference type="Proteomes" id="UP000032061"/>
    </source>
</evidence>
<sequence length="78" mass="8850">MTKLQVRAFLYQLGCFAILFIAGRYIVATYTGLTGLWIPMTAFIVATLISPKFQAVKTKDGEKLFMKWIFIKGIREIG</sequence>
<dbReference type="Proteomes" id="UP000198302">
    <property type="component" value="Unassembled WGS sequence"/>
</dbReference>
<organism evidence="2 4">
    <name type="scientific">Flavobacterium hibernum</name>
    <dbReference type="NCBI Taxonomy" id="37752"/>
    <lineage>
        <taxon>Bacteria</taxon>
        <taxon>Pseudomonadati</taxon>
        <taxon>Bacteroidota</taxon>
        <taxon>Flavobacteriia</taxon>
        <taxon>Flavobacteriales</taxon>
        <taxon>Flavobacteriaceae</taxon>
        <taxon>Flavobacterium</taxon>
    </lineage>
</organism>
<gene>
    <name evidence="3" type="ORF">B0A73_06940</name>
    <name evidence="2" type="ORF">IW18_12105</name>
</gene>
<keyword evidence="1" id="KW-0812">Transmembrane</keyword>
<keyword evidence="5" id="KW-1185">Reference proteome</keyword>
<proteinExistence type="predicted"/>
<dbReference type="EMBL" id="MUGX01000009">
    <property type="protein sequence ID" value="OXA89305.1"/>
    <property type="molecule type" value="Genomic_DNA"/>
</dbReference>
<evidence type="ECO:0000313" key="3">
    <source>
        <dbReference type="EMBL" id="OXA89305.1"/>
    </source>
</evidence>
<dbReference type="Proteomes" id="UP000032061">
    <property type="component" value="Unassembled WGS sequence"/>
</dbReference>
<evidence type="ECO:0000256" key="1">
    <source>
        <dbReference type="SAM" id="Phobius"/>
    </source>
</evidence>
<protein>
    <submittedName>
        <fullName evidence="2">Uncharacterized protein</fullName>
    </submittedName>
</protein>
<evidence type="ECO:0000313" key="5">
    <source>
        <dbReference type="Proteomes" id="UP000198302"/>
    </source>
</evidence>
<keyword evidence="1" id="KW-1133">Transmembrane helix</keyword>
<accession>A0A0D0ELB7</accession>
<dbReference type="STRING" id="37752.IW18_12105"/>
<reference evidence="3 5" key="2">
    <citation type="submission" date="2016-11" db="EMBL/GenBank/DDBJ databases">
        <title>Whole genomes of Flavobacteriaceae.</title>
        <authorList>
            <person name="Stine C."/>
            <person name="Li C."/>
            <person name="Tadesse D."/>
        </authorList>
    </citation>
    <scope>NUCLEOTIDE SEQUENCE [LARGE SCALE GENOMIC DNA]</scope>
    <source>
        <strain evidence="3 5">ATCC 51468</strain>
    </source>
</reference>
<dbReference type="EMBL" id="JPRK01000009">
    <property type="protein sequence ID" value="KIO52665.1"/>
    <property type="molecule type" value="Genomic_DNA"/>
</dbReference>
<keyword evidence="1" id="KW-0472">Membrane</keyword>
<reference evidence="2 4" key="1">
    <citation type="submission" date="2015-01" db="EMBL/GenBank/DDBJ databases">
        <title>Genome of Flavobacterium hibernum DSM 12611.</title>
        <authorList>
            <person name="Stropko S.J."/>
            <person name="Pipes S.E."/>
            <person name="Newman J.D."/>
        </authorList>
    </citation>
    <scope>NUCLEOTIDE SEQUENCE [LARGE SCALE GENOMIC DNA]</scope>
    <source>
        <strain evidence="2 4">DSM 12611</strain>
    </source>
</reference>
<feature type="transmembrane region" description="Helical" evidence="1">
    <location>
        <begin position="33"/>
        <end position="50"/>
    </location>
</feature>
<evidence type="ECO:0000313" key="2">
    <source>
        <dbReference type="EMBL" id="KIO52665.1"/>
    </source>
</evidence>
<feature type="transmembrane region" description="Helical" evidence="1">
    <location>
        <begin position="9"/>
        <end position="27"/>
    </location>
</feature>
<comment type="caution">
    <text evidence="2">The sequence shown here is derived from an EMBL/GenBank/DDBJ whole genome shotgun (WGS) entry which is preliminary data.</text>
</comment>
<dbReference type="AlphaFoldDB" id="A0A0D0ELB7"/>